<name>A0A1Y6C9S1_9BACT</name>
<reference evidence="3" key="1">
    <citation type="submission" date="2017-04" db="EMBL/GenBank/DDBJ databases">
        <authorList>
            <person name="Varghese N."/>
            <person name="Submissions S."/>
        </authorList>
    </citation>
    <scope>NUCLEOTIDE SEQUENCE [LARGE SCALE GENOMIC DNA]</scope>
    <source>
        <strain evidence="3">RKEM611</strain>
    </source>
</reference>
<dbReference type="PROSITE" id="PS51257">
    <property type="entry name" value="PROKAR_LIPOPROTEIN"/>
    <property type="match status" value="1"/>
</dbReference>
<gene>
    <name evidence="2" type="ORF">SAMN06296036_11634</name>
</gene>
<evidence type="ECO:0000313" key="3">
    <source>
        <dbReference type="Proteomes" id="UP000192907"/>
    </source>
</evidence>
<evidence type="ECO:0000256" key="1">
    <source>
        <dbReference type="SAM" id="MobiDB-lite"/>
    </source>
</evidence>
<sequence>MRRNILPFGIFLFLLTILGACDGSGFIGQDDNRTGDANGPSEDAIANTDPQNTNVEGPDVAELDLEIELGPETEIIDINEDELAAKCEGDDDDDDDEGATGIRLNSNGGTESYTVNTDQSIMINGNQNQVDVNLEAGAQISKLCVWITGNNDTLMVNSAAKVADLYLGVEGNTSTILLKLISGSEIGTVYRYVDGNNSSITATQ</sequence>
<dbReference type="STRING" id="1513793.SAMN06296036_11634"/>
<accession>A0A1Y6C9S1</accession>
<keyword evidence="3" id="KW-1185">Reference proteome</keyword>
<dbReference type="RefSeq" id="WP_132321846.1">
    <property type="nucleotide sequence ID" value="NZ_FWZT01000016.1"/>
</dbReference>
<dbReference type="EMBL" id="FWZT01000016">
    <property type="protein sequence ID" value="SMF52074.1"/>
    <property type="molecule type" value="Genomic_DNA"/>
</dbReference>
<dbReference type="Proteomes" id="UP000192907">
    <property type="component" value="Unassembled WGS sequence"/>
</dbReference>
<feature type="compositionally biased region" description="Acidic residues" evidence="1">
    <location>
        <begin position="89"/>
        <end position="98"/>
    </location>
</feature>
<proteinExistence type="predicted"/>
<evidence type="ECO:0000313" key="2">
    <source>
        <dbReference type="EMBL" id="SMF52074.1"/>
    </source>
</evidence>
<protein>
    <submittedName>
        <fullName evidence="2">Uncharacterized protein</fullName>
    </submittedName>
</protein>
<dbReference type="AlphaFoldDB" id="A0A1Y6C9S1"/>
<feature type="region of interest" description="Disordered" evidence="1">
    <location>
        <begin position="31"/>
        <end position="55"/>
    </location>
</feature>
<organism evidence="2 3">
    <name type="scientific">Pseudobacteriovorax antillogorgiicola</name>
    <dbReference type="NCBI Taxonomy" id="1513793"/>
    <lineage>
        <taxon>Bacteria</taxon>
        <taxon>Pseudomonadati</taxon>
        <taxon>Bdellovibrionota</taxon>
        <taxon>Oligoflexia</taxon>
        <taxon>Oligoflexales</taxon>
        <taxon>Pseudobacteriovoracaceae</taxon>
        <taxon>Pseudobacteriovorax</taxon>
    </lineage>
</organism>
<feature type="region of interest" description="Disordered" evidence="1">
    <location>
        <begin position="86"/>
        <end position="110"/>
    </location>
</feature>